<dbReference type="SUPFAM" id="SSF81345">
    <property type="entry name" value="ABC transporter involved in vitamin B12 uptake, BtuC"/>
    <property type="match status" value="1"/>
</dbReference>
<feature type="transmembrane region" description="Helical" evidence="7">
    <location>
        <begin position="219"/>
        <end position="240"/>
    </location>
</feature>
<sequence length="269" mass="29972">MMENLFFYLALFKWGLLAGLSYALASSLTAPYLLLQRNALFPHALTHLLLLALLSLSILSHYIPNTLHFLFLLFMTLLLTGLIYLLVQELNLYEDTATSLITHLSLGLALLLASLSSQYDATLLNYLFGSLITVEKKEAFEGLLVLIITLFTFWRQRELWLTSGIDREVPGLNLRKGQLLLLLMITLQVIVGVKLMGALLVSSFFVFSPTLALKIAPSFTPVVPLTALFNVAALISGFLLSMRLDIPFSASAIIFMGLYLVILFIARKK</sequence>
<accession>A0A832GPF7</accession>
<feature type="transmembrane region" description="Helical" evidence="7">
    <location>
        <begin position="107"/>
        <end position="128"/>
    </location>
</feature>
<keyword evidence="4 7" id="KW-1133">Transmembrane helix</keyword>
<keyword evidence="3 6" id="KW-0812">Transmembrane</keyword>
<evidence type="ECO:0000256" key="6">
    <source>
        <dbReference type="RuleBase" id="RU003943"/>
    </source>
</evidence>
<evidence type="ECO:0000256" key="7">
    <source>
        <dbReference type="SAM" id="Phobius"/>
    </source>
</evidence>
<comment type="caution">
    <text evidence="8">The sequence shown here is derived from an EMBL/GenBank/DDBJ whole genome shotgun (WGS) entry which is preliminary data.</text>
</comment>
<dbReference type="Pfam" id="PF00950">
    <property type="entry name" value="ABC-3"/>
    <property type="match status" value="1"/>
</dbReference>
<dbReference type="GO" id="GO:0043190">
    <property type="term" value="C:ATP-binding cassette (ABC) transporter complex"/>
    <property type="evidence" value="ECO:0007669"/>
    <property type="project" value="InterPro"/>
</dbReference>
<dbReference type="EMBL" id="DSZU01000099">
    <property type="protein sequence ID" value="HGV55557.1"/>
    <property type="molecule type" value="Genomic_DNA"/>
</dbReference>
<dbReference type="InterPro" id="IPR001626">
    <property type="entry name" value="ABC_TroCD"/>
</dbReference>
<feature type="transmembrane region" description="Helical" evidence="7">
    <location>
        <begin position="246"/>
        <end position="266"/>
    </location>
</feature>
<gene>
    <name evidence="8" type="ORF">ENT73_05680</name>
</gene>
<evidence type="ECO:0000256" key="3">
    <source>
        <dbReference type="ARBA" id="ARBA00022692"/>
    </source>
</evidence>
<reference evidence="8" key="1">
    <citation type="journal article" date="2020" name="mSystems">
        <title>Genome- and Community-Level Interaction Insights into Carbon Utilization and Element Cycling Functions of Hydrothermarchaeota in Hydrothermal Sediment.</title>
        <authorList>
            <person name="Zhou Z."/>
            <person name="Liu Y."/>
            <person name="Xu W."/>
            <person name="Pan J."/>
            <person name="Luo Z.H."/>
            <person name="Li M."/>
        </authorList>
    </citation>
    <scope>NUCLEOTIDE SEQUENCE [LARGE SCALE GENOMIC DNA]</scope>
    <source>
        <strain evidence="8">SpSt-605</strain>
    </source>
</reference>
<dbReference type="InterPro" id="IPR037294">
    <property type="entry name" value="ABC_BtuC-like"/>
</dbReference>
<feature type="transmembrane region" description="Helical" evidence="7">
    <location>
        <begin position="140"/>
        <end position="157"/>
    </location>
</feature>
<evidence type="ECO:0008006" key="9">
    <source>
        <dbReference type="Google" id="ProtNLM"/>
    </source>
</evidence>
<feature type="transmembrane region" description="Helical" evidence="7">
    <location>
        <begin position="177"/>
        <end position="207"/>
    </location>
</feature>
<comment type="subcellular location">
    <subcellularLocation>
        <location evidence="6">Cell membrane</location>
        <topology evidence="6">Multi-pass membrane protein</topology>
    </subcellularLocation>
    <subcellularLocation>
        <location evidence="1">Membrane</location>
        <topology evidence="1">Multi-pass membrane protein</topology>
    </subcellularLocation>
</comment>
<proteinExistence type="inferred from homology"/>
<dbReference type="GO" id="GO:0055085">
    <property type="term" value="P:transmembrane transport"/>
    <property type="evidence" value="ECO:0007669"/>
    <property type="project" value="InterPro"/>
</dbReference>
<evidence type="ECO:0000256" key="2">
    <source>
        <dbReference type="ARBA" id="ARBA00008034"/>
    </source>
</evidence>
<comment type="similarity">
    <text evidence="2 6">Belongs to the ABC-3 integral membrane protein family.</text>
</comment>
<evidence type="ECO:0000256" key="1">
    <source>
        <dbReference type="ARBA" id="ARBA00004141"/>
    </source>
</evidence>
<protein>
    <recommendedName>
        <fullName evidence="9">ABC transporter permease</fullName>
    </recommendedName>
</protein>
<feature type="transmembrane region" description="Helical" evidence="7">
    <location>
        <begin position="69"/>
        <end position="87"/>
    </location>
</feature>
<dbReference type="PANTHER" id="PTHR30477:SF0">
    <property type="entry name" value="METAL TRANSPORT SYSTEM MEMBRANE PROTEIN TM_0125-RELATED"/>
    <property type="match status" value="1"/>
</dbReference>
<dbReference type="AlphaFoldDB" id="A0A832GPF7"/>
<name>A0A832GPF7_9BACT</name>
<feature type="transmembrane region" description="Helical" evidence="7">
    <location>
        <begin position="41"/>
        <end position="62"/>
    </location>
</feature>
<dbReference type="PANTHER" id="PTHR30477">
    <property type="entry name" value="ABC-TRANSPORTER METAL-BINDING PROTEIN"/>
    <property type="match status" value="1"/>
</dbReference>
<evidence type="ECO:0000313" key="8">
    <source>
        <dbReference type="EMBL" id="HGV55557.1"/>
    </source>
</evidence>
<organism evidence="8">
    <name type="scientific">Caldimicrobium thiodismutans</name>
    <dbReference type="NCBI Taxonomy" id="1653476"/>
    <lineage>
        <taxon>Bacteria</taxon>
        <taxon>Pseudomonadati</taxon>
        <taxon>Thermodesulfobacteriota</taxon>
        <taxon>Thermodesulfobacteria</taxon>
        <taxon>Thermodesulfobacteriales</taxon>
        <taxon>Thermodesulfobacteriaceae</taxon>
        <taxon>Caldimicrobium</taxon>
    </lineage>
</organism>
<evidence type="ECO:0000256" key="4">
    <source>
        <dbReference type="ARBA" id="ARBA00022989"/>
    </source>
</evidence>
<keyword evidence="5 7" id="KW-0472">Membrane</keyword>
<keyword evidence="6" id="KW-0813">Transport</keyword>
<evidence type="ECO:0000256" key="5">
    <source>
        <dbReference type="ARBA" id="ARBA00023136"/>
    </source>
</evidence>